<gene>
    <name evidence="1" type="ORF">NCTC4670_01417</name>
</gene>
<name>A0A380JVQ9_STRDY</name>
<dbReference type="RefSeq" id="WP_115246309.1">
    <property type="nucleotide sequence ID" value="NZ_UHFG01000004.1"/>
</dbReference>
<accession>A0A380JVQ9</accession>
<evidence type="ECO:0000313" key="2">
    <source>
        <dbReference type="Proteomes" id="UP000254797"/>
    </source>
</evidence>
<evidence type="ECO:0000313" key="1">
    <source>
        <dbReference type="EMBL" id="SUN50465.1"/>
    </source>
</evidence>
<proteinExistence type="predicted"/>
<dbReference type="GO" id="GO:0016740">
    <property type="term" value="F:transferase activity"/>
    <property type="evidence" value="ECO:0007669"/>
    <property type="project" value="UniProtKB-KW"/>
</dbReference>
<dbReference type="Proteomes" id="UP000254797">
    <property type="component" value="Unassembled WGS sequence"/>
</dbReference>
<sequence length="66" mass="8268">MKIIEYNSKYRDDLIFMILRVKDNLRKVPSINADFLNIEQRFESYNFYPKHDYNFYDKNHLIKQIF</sequence>
<reference evidence="1 2" key="1">
    <citation type="submission" date="2018-06" db="EMBL/GenBank/DDBJ databases">
        <authorList>
            <consortium name="Pathogen Informatics"/>
            <person name="Doyle S."/>
        </authorList>
    </citation>
    <scope>NUCLEOTIDE SEQUENCE [LARGE SCALE GENOMIC DNA]</scope>
    <source>
        <strain evidence="1 2">NCTC4670</strain>
    </source>
</reference>
<dbReference type="AlphaFoldDB" id="A0A380JVQ9"/>
<keyword evidence="1" id="KW-0808">Transferase</keyword>
<organism evidence="1 2">
    <name type="scientific">Streptococcus dysgalactiae subsp. dysgalactiae</name>
    <dbReference type="NCBI Taxonomy" id="99822"/>
    <lineage>
        <taxon>Bacteria</taxon>
        <taxon>Bacillati</taxon>
        <taxon>Bacillota</taxon>
        <taxon>Bacilli</taxon>
        <taxon>Lactobacillales</taxon>
        <taxon>Streptococcaceae</taxon>
        <taxon>Streptococcus</taxon>
    </lineage>
</organism>
<dbReference type="EMBL" id="UHFG01000004">
    <property type="protein sequence ID" value="SUN50465.1"/>
    <property type="molecule type" value="Genomic_DNA"/>
</dbReference>
<protein>
    <submittedName>
        <fullName evidence="1">Acetyltransferase</fullName>
    </submittedName>
</protein>